<dbReference type="Gene3D" id="2.30.180.10">
    <property type="entry name" value="FAS1 domain"/>
    <property type="match status" value="2"/>
</dbReference>
<evidence type="ECO:0000256" key="1">
    <source>
        <dbReference type="SAM" id="SignalP"/>
    </source>
</evidence>
<dbReference type="FunFam" id="2.30.180.10:FF:000064">
    <property type="entry name" value="Uncharacterized protein"/>
    <property type="match status" value="1"/>
</dbReference>
<sequence>MKLFTLLLPALTSAHSLSTLLSTHPTLSTLHSLLKQFSLLDDFNTLANITVIAPTNQAYLDLANWGFNVSQIPAPVARALFQYHVLDGEWESESIIGKGKVVHTYLKPPVLTNVTAGAAVKLSSVDGTIMTESGLGVAGGVEDVNLRFDGGVLHTLNASMVLPHNITLTAQINGLGRFLELMNRAGVVAEFEGLKDVTVFVPHDDALEKADVGKMSKEQLASLLRGHVVPNRVLYGEVFGKKGGYKSSNGWEIHVGKTADGTLTVNGIKVVKEDVILYAGVAHVIDKVLVADRVEHKGDRSYLHLDAQKPLR</sequence>
<reference evidence="4" key="1">
    <citation type="journal article" date="2021" name="BMC Genomics">
        <title>Chromosome-level genome assembly and manually-curated proteome of model necrotroph Parastagonospora nodorum Sn15 reveals a genome-wide trove of candidate effector homologs, and redundancy of virulence-related functions within an accessory chromosome.</title>
        <authorList>
            <person name="Bertazzoni S."/>
            <person name="Jones D.A.B."/>
            <person name="Phan H.T."/>
            <person name="Tan K.-C."/>
            <person name="Hane J.K."/>
        </authorList>
    </citation>
    <scope>NUCLEOTIDE SEQUENCE [LARGE SCALE GENOMIC DNA]</scope>
    <source>
        <strain evidence="4">SN15 / ATCC MYA-4574 / FGSC 10173)</strain>
    </source>
</reference>
<dbReference type="Pfam" id="PF02469">
    <property type="entry name" value="Fasciclin"/>
    <property type="match status" value="2"/>
</dbReference>
<dbReference type="InterPro" id="IPR050904">
    <property type="entry name" value="Adhesion/Biosynth-related"/>
</dbReference>
<dbReference type="OrthoDB" id="286301at2759"/>
<organism evidence="3 4">
    <name type="scientific">Phaeosphaeria nodorum (strain SN15 / ATCC MYA-4574 / FGSC 10173)</name>
    <name type="common">Glume blotch fungus</name>
    <name type="synonym">Parastagonospora nodorum</name>
    <dbReference type="NCBI Taxonomy" id="321614"/>
    <lineage>
        <taxon>Eukaryota</taxon>
        <taxon>Fungi</taxon>
        <taxon>Dikarya</taxon>
        <taxon>Ascomycota</taxon>
        <taxon>Pezizomycotina</taxon>
        <taxon>Dothideomycetes</taxon>
        <taxon>Pleosporomycetidae</taxon>
        <taxon>Pleosporales</taxon>
        <taxon>Pleosporineae</taxon>
        <taxon>Phaeosphaeriaceae</taxon>
        <taxon>Parastagonospora</taxon>
    </lineage>
</organism>
<accession>A0A7U2F355</accession>
<feature type="chain" id="PRO_5031170603" evidence="1">
    <location>
        <begin position="17"/>
        <end position="312"/>
    </location>
</feature>
<dbReference type="OMA" id="RVECGIQ"/>
<keyword evidence="1" id="KW-0732">Signal</keyword>
<dbReference type="PANTHER" id="PTHR10900:SF77">
    <property type="entry name" value="FI19380P1"/>
    <property type="match status" value="1"/>
</dbReference>
<feature type="domain" description="FAS1" evidence="2">
    <location>
        <begin position="162"/>
        <end position="289"/>
    </location>
</feature>
<dbReference type="RefSeq" id="XP_001798924.1">
    <property type="nucleotide sequence ID" value="XM_001798872.1"/>
</dbReference>
<dbReference type="InterPro" id="IPR000782">
    <property type="entry name" value="FAS1_domain"/>
</dbReference>
<dbReference type="AlphaFoldDB" id="A0A7U2F355"/>
<dbReference type="VEuPathDB" id="FungiDB:JI435_086150"/>
<dbReference type="PANTHER" id="PTHR10900">
    <property type="entry name" value="PERIOSTIN-RELATED"/>
    <property type="match status" value="1"/>
</dbReference>
<name>A0A7U2F355_PHANO</name>
<proteinExistence type="predicted"/>
<evidence type="ECO:0000313" key="3">
    <source>
        <dbReference type="EMBL" id="QRC97611.1"/>
    </source>
</evidence>
<dbReference type="PROSITE" id="PS50213">
    <property type="entry name" value="FAS1"/>
    <property type="match status" value="2"/>
</dbReference>
<feature type="signal peptide" evidence="1">
    <location>
        <begin position="1"/>
        <end position="16"/>
    </location>
</feature>
<keyword evidence="4" id="KW-1185">Reference proteome</keyword>
<dbReference type="SMART" id="SM00554">
    <property type="entry name" value="FAS1"/>
    <property type="match status" value="2"/>
</dbReference>
<dbReference type="EMBL" id="CP069029">
    <property type="protein sequence ID" value="QRC97611.1"/>
    <property type="molecule type" value="Genomic_DNA"/>
</dbReference>
<dbReference type="Proteomes" id="UP000663193">
    <property type="component" value="Chromosome 7"/>
</dbReference>
<evidence type="ECO:0000259" key="2">
    <source>
        <dbReference type="PROSITE" id="PS50213"/>
    </source>
</evidence>
<dbReference type="InterPro" id="IPR036378">
    <property type="entry name" value="FAS1_dom_sf"/>
</dbReference>
<dbReference type="SUPFAM" id="SSF82153">
    <property type="entry name" value="FAS1 domain"/>
    <property type="match status" value="2"/>
</dbReference>
<feature type="domain" description="FAS1" evidence="2">
    <location>
        <begin position="14"/>
        <end position="160"/>
    </location>
</feature>
<dbReference type="KEGG" id="pno:SNOG_08615"/>
<dbReference type="SMR" id="A0A7U2F355"/>
<evidence type="ECO:0000313" key="4">
    <source>
        <dbReference type="Proteomes" id="UP000663193"/>
    </source>
</evidence>
<gene>
    <name evidence="3" type="ORF">JI435_086150</name>
</gene>
<protein>
    <submittedName>
        <fullName evidence="3">Fasciclin-like arabinogalactan protein elcF</fullName>
    </submittedName>
</protein>